<gene>
    <name evidence="1" type="ORF">FC36_GL001375</name>
</gene>
<comment type="caution">
    <text evidence="1">The sequence shown here is derived from an EMBL/GenBank/DDBJ whole genome shotgun (WGS) entry which is preliminary data.</text>
</comment>
<protein>
    <submittedName>
        <fullName evidence="1">Uncharacterized protein</fullName>
    </submittedName>
</protein>
<name>A0A0R1TKL8_9LACO</name>
<dbReference type="Proteomes" id="UP000051048">
    <property type="component" value="Unassembled WGS sequence"/>
</dbReference>
<dbReference type="PATRIC" id="fig|1423740.3.peg.1481"/>
<evidence type="ECO:0000313" key="2">
    <source>
        <dbReference type="Proteomes" id="UP000051048"/>
    </source>
</evidence>
<dbReference type="Pfam" id="PF06356">
    <property type="entry name" value="DUF1064"/>
    <property type="match status" value="1"/>
</dbReference>
<dbReference type="EMBL" id="AZFH01000031">
    <property type="protein sequence ID" value="KRL81783.1"/>
    <property type="molecule type" value="Genomic_DNA"/>
</dbReference>
<proteinExistence type="predicted"/>
<dbReference type="RefSeq" id="WP_025021035.1">
    <property type="nucleotide sequence ID" value="NZ_AZFH01000031.1"/>
</dbReference>
<sequence length="158" mass="18519">MVHFNKRNDYKGEKYDSQKEAKFYQRYLEAFEGSYIIRKHPQFDVLDRHAVGGMFGRKMVYTPDFVVMNKQGEILHVFDVKNSITPNEKGWTKSPKVYASDSSKMRIKLYQARYGIPVEIVVPMANGFRMTIIGLTKTIGLHEFNSIEDYEVWDYTGR</sequence>
<dbReference type="STRING" id="1423740.FC36_GL001375"/>
<organism evidence="1 2">
    <name type="scientific">Ligilactobacillus equi DSM 15833 = JCM 10991</name>
    <dbReference type="NCBI Taxonomy" id="1423740"/>
    <lineage>
        <taxon>Bacteria</taxon>
        <taxon>Bacillati</taxon>
        <taxon>Bacillota</taxon>
        <taxon>Bacilli</taxon>
        <taxon>Lactobacillales</taxon>
        <taxon>Lactobacillaceae</taxon>
        <taxon>Ligilactobacillus</taxon>
    </lineage>
</organism>
<evidence type="ECO:0000313" key="1">
    <source>
        <dbReference type="EMBL" id="KRL81783.1"/>
    </source>
</evidence>
<dbReference type="AlphaFoldDB" id="A0A0R1TKL8"/>
<dbReference type="InterPro" id="IPR009414">
    <property type="entry name" value="DUF1064"/>
</dbReference>
<reference evidence="1 2" key="1">
    <citation type="journal article" date="2015" name="Genome Announc.">
        <title>Expanding the biotechnology potential of lactobacilli through comparative genomics of 213 strains and associated genera.</title>
        <authorList>
            <person name="Sun Z."/>
            <person name="Harris H.M."/>
            <person name="McCann A."/>
            <person name="Guo C."/>
            <person name="Argimon S."/>
            <person name="Zhang W."/>
            <person name="Yang X."/>
            <person name="Jeffery I.B."/>
            <person name="Cooney J.C."/>
            <person name="Kagawa T.F."/>
            <person name="Liu W."/>
            <person name="Song Y."/>
            <person name="Salvetti E."/>
            <person name="Wrobel A."/>
            <person name="Rasinkangas P."/>
            <person name="Parkhill J."/>
            <person name="Rea M.C."/>
            <person name="O'Sullivan O."/>
            <person name="Ritari J."/>
            <person name="Douillard F.P."/>
            <person name="Paul Ross R."/>
            <person name="Yang R."/>
            <person name="Briner A.E."/>
            <person name="Felis G.E."/>
            <person name="de Vos W.M."/>
            <person name="Barrangou R."/>
            <person name="Klaenhammer T.R."/>
            <person name="Caufield P.W."/>
            <person name="Cui Y."/>
            <person name="Zhang H."/>
            <person name="O'Toole P.W."/>
        </authorList>
    </citation>
    <scope>NUCLEOTIDE SEQUENCE [LARGE SCALE GENOMIC DNA]</scope>
    <source>
        <strain evidence="1 2">DSM 15833</strain>
    </source>
</reference>
<accession>A0A0R1TKL8</accession>
<dbReference type="OrthoDB" id="1853564at2"/>